<sequence length="159" mass="17669">MTHGGAAVIGESRRELLSPESTDHHVAHAAASFELDGEEEDAVVYLAPSPPPSISSSSPSTWRLNLSEFRLPQSSPARPHHHSSCRRLLPTPTHRKQRKIAEYYKKQERLYEGFNEMETMTESGCFPGTMTEDELKQLARSEKLAVHASNTANLVLFAA</sequence>
<feature type="region of interest" description="Disordered" evidence="1">
    <location>
        <begin position="1"/>
        <end position="25"/>
    </location>
</feature>
<proteinExistence type="predicted"/>
<comment type="caution">
    <text evidence="2">The sequence shown here is derived from an EMBL/GenBank/DDBJ whole genome shotgun (WGS) entry which is preliminary data.</text>
</comment>
<evidence type="ECO:0000313" key="2">
    <source>
        <dbReference type="EMBL" id="KAK4753352.1"/>
    </source>
</evidence>
<name>A0AAN7JUA8_9MYRT</name>
<dbReference type="EMBL" id="JAXIOK010000016">
    <property type="protein sequence ID" value="KAK4753352.1"/>
    <property type="molecule type" value="Genomic_DNA"/>
</dbReference>
<keyword evidence="3" id="KW-1185">Reference proteome</keyword>
<evidence type="ECO:0000256" key="1">
    <source>
        <dbReference type="SAM" id="MobiDB-lite"/>
    </source>
</evidence>
<feature type="region of interest" description="Disordered" evidence="1">
    <location>
        <begin position="72"/>
        <end position="92"/>
    </location>
</feature>
<dbReference type="Proteomes" id="UP001345219">
    <property type="component" value="Chromosome 16"/>
</dbReference>
<organism evidence="2 3">
    <name type="scientific">Trapa incisa</name>
    <dbReference type="NCBI Taxonomy" id="236973"/>
    <lineage>
        <taxon>Eukaryota</taxon>
        <taxon>Viridiplantae</taxon>
        <taxon>Streptophyta</taxon>
        <taxon>Embryophyta</taxon>
        <taxon>Tracheophyta</taxon>
        <taxon>Spermatophyta</taxon>
        <taxon>Magnoliopsida</taxon>
        <taxon>eudicotyledons</taxon>
        <taxon>Gunneridae</taxon>
        <taxon>Pentapetalae</taxon>
        <taxon>rosids</taxon>
        <taxon>malvids</taxon>
        <taxon>Myrtales</taxon>
        <taxon>Lythraceae</taxon>
        <taxon>Trapa</taxon>
    </lineage>
</organism>
<reference evidence="2 3" key="1">
    <citation type="journal article" date="2023" name="Hortic Res">
        <title>Pangenome of water caltrop reveals structural variations and asymmetric subgenome divergence after allopolyploidization.</title>
        <authorList>
            <person name="Zhang X."/>
            <person name="Chen Y."/>
            <person name="Wang L."/>
            <person name="Yuan Y."/>
            <person name="Fang M."/>
            <person name="Shi L."/>
            <person name="Lu R."/>
            <person name="Comes H.P."/>
            <person name="Ma Y."/>
            <person name="Chen Y."/>
            <person name="Huang G."/>
            <person name="Zhou Y."/>
            <person name="Zheng Z."/>
            <person name="Qiu Y."/>
        </authorList>
    </citation>
    <scope>NUCLEOTIDE SEQUENCE [LARGE SCALE GENOMIC DNA]</scope>
    <source>
        <tissue evidence="2">Roots</tissue>
    </source>
</reference>
<protein>
    <submittedName>
        <fullName evidence="2">Uncharacterized protein</fullName>
    </submittedName>
</protein>
<dbReference type="AlphaFoldDB" id="A0AAN7JUA8"/>
<gene>
    <name evidence="2" type="ORF">SAY87_022150</name>
</gene>
<feature type="compositionally biased region" description="Basic and acidic residues" evidence="1">
    <location>
        <begin position="11"/>
        <end position="25"/>
    </location>
</feature>
<accession>A0AAN7JUA8</accession>
<evidence type="ECO:0000313" key="3">
    <source>
        <dbReference type="Proteomes" id="UP001345219"/>
    </source>
</evidence>